<name>A0ABU2YF09_9FLAO</name>
<keyword evidence="1" id="KW-0812">Transmembrane</keyword>
<keyword evidence="1" id="KW-1133">Transmembrane helix</keyword>
<accession>A0ABU2YF09</accession>
<proteinExistence type="predicted"/>
<comment type="caution">
    <text evidence="2">The sequence shown here is derived from an EMBL/GenBank/DDBJ whole genome shotgun (WGS) entry which is preliminary data.</text>
</comment>
<organism evidence="2 3">
    <name type="scientific">Patiriisocius hiemis</name>
    <dbReference type="NCBI Taxonomy" id="3075604"/>
    <lineage>
        <taxon>Bacteria</taxon>
        <taxon>Pseudomonadati</taxon>
        <taxon>Bacteroidota</taxon>
        <taxon>Flavobacteriia</taxon>
        <taxon>Flavobacteriales</taxon>
        <taxon>Flavobacteriaceae</taxon>
        <taxon>Patiriisocius</taxon>
    </lineage>
</organism>
<keyword evidence="1" id="KW-0472">Membrane</keyword>
<evidence type="ECO:0000256" key="1">
    <source>
        <dbReference type="SAM" id="Phobius"/>
    </source>
</evidence>
<feature type="transmembrane region" description="Helical" evidence="1">
    <location>
        <begin position="86"/>
        <end position="107"/>
    </location>
</feature>
<keyword evidence="3" id="KW-1185">Reference proteome</keyword>
<reference evidence="2 3" key="1">
    <citation type="submission" date="2023-09" db="EMBL/GenBank/DDBJ databases">
        <authorList>
            <person name="Rey-Velasco X."/>
        </authorList>
    </citation>
    <scope>NUCLEOTIDE SEQUENCE [LARGE SCALE GENOMIC DNA]</scope>
    <source>
        <strain evidence="2 3">W242</strain>
    </source>
</reference>
<evidence type="ECO:0000313" key="2">
    <source>
        <dbReference type="EMBL" id="MDT0556756.1"/>
    </source>
</evidence>
<protein>
    <submittedName>
        <fullName evidence="2">Uncharacterized protein</fullName>
    </submittedName>
</protein>
<dbReference type="EMBL" id="JAVRHZ010000008">
    <property type="protein sequence ID" value="MDT0556756.1"/>
    <property type="molecule type" value="Genomic_DNA"/>
</dbReference>
<gene>
    <name evidence="2" type="ORF">RM538_12130</name>
</gene>
<evidence type="ECO:0000313" key="3">
    <source>
        <dbReference type="Proteomes" id="UP001254488"/>
    </source>
</evidence>
<dbReference type="Proteomes" id="UP001254488">
    <property type="component" value="Unassembled WGS sequence"/>
</dbReference>
<sequence length="112" mass="13375">MIKTEINLQKYFKIDIPLKNHIVFESEVNQRGLQYKKIKETQITSSISYFILKTDFEIIDKILIENHIVANTNDGNYNDFRDTRKFIKICLLIAILIITIILLFFIVERFLY</sequence>
<dbReference type="RefSeq" id="WP_311333707.1">
    <property type="nucleotide sequence ID" value="NZ_JAVRHZ010000008.1"/>
</dbReference>